<dbReference type="Gene3D" id="2.70.70.10">
    <property type="entry name" value="Glucose Permease (Domain IIA)"/>
    <property type="match status" value="1"/>
</dbReference>
<evidence type="ECO:0000256" key="6">
    <source>
        <dbReference type="ARBA" id="ARBA00023049"/>
    </source>
</evidence>
<keyword evidence="10" id="KW-1185">Reference proteome</keyword>
<evidence type="ECO:0000256" key="2">
    <source>
        <dbReference type="ARBA" id="ARBA00022670"/>
    </source>
</evidence>
<dbReference type="CDD" id="cd12797">
    <property type="entry name" value="M23_peptidase"/>
    <property type="match status" value="1"/>
</dbReference>
<dbReference type="PANTHER" id="PTHR21666:SF288">
    <property type="entry name" value="CELL DIVISION PROTEIN YTFB"/>
    <property type="match status" value="1"/>
</dbReference>
<dbReference type="InterPro" id="IPR050570">
    <property type="entry name" value="Cell_wall_metabolism_enzyme"/>
</dbReference>
<dbReference type="GO" id="GO:0046872">
    <property type="term" value="F:metal ion binding"/>
    <property type="evidence" value="ECO:0007669"/>
    <property type="project" value="UniProtKB-KW"/>
</dbReference>
<dbReference type="InterPro" id="IPR016047">
    <property type="entry name" value="M23ase_b-sheet_dom"/>
</dbReference>
<reference evidence="9 10" key="1">
    <citation type="submission" date="2019-08" db="EMBL/GenBank/DDBJ databases">
        <title>Sphingorhabdus soil sp. nov., isolated from arctic soil.</title>
        <authorList>
            <person name="Liu Y."/>
        </authorList>
    </citation>
    <scope>NUCLEOTIDE SEQUENCE [LARGE SCALE GENOMIC DNA]</scope>
    <source>
        <strain evidence="9 10">D-2Q-5-6</strain>
    </source>
</reference>
<feature type="domain" description="M23ase beta-sheet core" evidence="8">
    <location>
        <begin position="104"/>
        <end position="198"/>
    </location>
</feature>
<evidence type="ECO:0000313" key="10">
    <source>
        <dbReference type="Proteomes" id="UP000321129"/>
    </source>
</evidence>
<feature type="signal peptide" evidence="7">
    <location>
        <begin position="1"/>
        <end position="20"/>
    </location>
</feature>
<evidence type="ECO:0000256" key="1">
    <source>
        <dbReference type="ARBA" id="ARBA00001947"/>
    </source>
</evidence>
<evidence type="ECO:0000256" key="7">
    <source>
        <dbReference type="SAM" id="SignalP"/>
    </source>
</evidence>
<dbReference type="Proteomes" id="UP000321129">
    <property type="component" value="Unassembled WGS sequence"/>
</dbReference>
<organism evidence="9 10">
    <name type="scientific">Flavisphingopyxis soli</name>
    <dbReference type="NCBI Taxonomy" id="2601267"/>
    <lineage>
        <taxon>Bacteria</taxon>
        <taxon>Pseudomonadati</taxon>
        <taxon>Pseudomonadota</taxon>
        <taxon>Alphaproteobacteria</taxon>
        <taxon>Sphingomonadales</taxon>
        <taxon>Sphingopyxidaceae</taxon>
        <taxon>Flavisphingopyxis</taxon>
    </lineage>
</organism>
<accession>A0A5C6U986</accession>
<dbReference type="OrthoDB" id="9815245at2"/>
<keyword evidence="2" id="KW-0645">Protease</keyword>
<protein>
    <submittedName>
        <fullName evidence="9">M23 family metallopeptidase</fullName>
    </submittedName>
</protein>
<name>A0A5C6U986_9SPHN</name>
<dbReference type="GO" id="GO:0006508">
    <property type="term" value="P:proteolysis"/>
    <property type="evidence" value="ECO:0007669"/>
    <property type="project" value="UniProtKB-KW"/>
</dbReference>
<dbReference type="Pfam" id="PF01551">
    <property type="entry name" value="Peptidase_M23"/>
    <property type="match status" value="1"/>
</dbReference>
<comment type="cofactor">
    <cofactor evidence="1">
        <name>Zn(2+)</name>
        <dbReference type="ChEBI" id="CHEBI:29105"/>
    </cofactor>
</comment>
<keyword evidence="4" id="KW-0378">Hydrolase</keyword>
<evidence type="ECO:0000313" key="9">
    <source>
        <dbReference type="EMBL" id="TXC68386.1"/>
    </source>
</evidence>
<dbReference type="AlphaFoldDB" id="A0A5C6U986"/>
<proteinExistence type="predicted"/>
<keyword evidence="3" id="KW-0479">Metal-binding</keyword>
<dbReference type="InterPro" id="IPR011055">
    <property type="entry name" value="Dup_hybrid_motif"/>
</dbReference>
<dbReference type="PANTHER" id="PTHR21666">
    <property type="entry name" value="PEPTIDASE-RELATED"/>
    <property type="match status" value="1"/>
</dbReference>
<comment type="caution">
    <text evidence="9">The sequence shown here is derived from an EMBL/GenBank/DDBJ whole genome shotgun (WGS) entry which is preliminary data.</text>
</comment>
<evidence type="ECO:0000256" key="3">
    <source>
        <dbReference type="ARBA" id="ARBA00022723"/>
    </source>
</evidence>
<keyword evidence="5" id="KW-0862">Zinc</keyword>
<keyword evidence="6" id="KW-0482">Metalloprotease</keyword>
<dbReference type="GO" id="GO:0004222">
    <property type="term" value="F:metalloendopeptidase activity"/>
    <property type="evidence" value="ECO:0007669"/>
    <property type="project" value="TreeGrafter"/>
</dbReference>
<dbReference type="EMBL" id="VOPY01000003">
    <property type="protein sequence ID" value="TXC68386.1"/>
    <property type="molecule type" value="Genomic_DNA"/>
</dbReference>
<keyword evidence="7" id="KW-0732">Signal</keyword>
<evidence type="ECO:0000256" key="5">
    <source>
        <dbReference type="ARBA" id="ARBA00022833"/>
    </source>
</evidence>
<dbReference type="FunFam" id="2.70.70.10:FF:000006">
    <property type="entry name" value="M23 family peptidase"/>
    <property type="match status" value="1"/>
</dbReference>
<feature type="chain" id="PRO_5022850161" evidence="7">
    <location>
        <begin position="21"/>
        <end position="227"/>
    </location>
</feature>
<dbReference type="SUPFAM" id="SSF51261">
    <property type="entry name" value="Duplicated hybrid motif"/>
    <property type="match status" value="1"/>
</dbReference>
<evidence type="ECO:0000259" key="8">
    <source>
        <dbReference type="Pfam" id="PF01551"/>
    </source>
</evidence>
<sequence length="227" mass="23898">MFRAVALFFAASLTAVPALADEAANAAEASETAMTASFTAAAARLKDQAPDQRFSQLFNAWERMDGPQNASAAIAIPSRKPVDAMRLSSNFGTRSDPFNGRAKAHKGIDIPGAIGSPIYATADGIVAMAQWFGGYGNFIKLTHGNSIETRYGHMSKLNVQPGERVHKGQIIGFMGSTGHSTGSHLHYEVRIDGTAVNPMSFVTPGEVMLASLDTGAGGPGTDDHDDD</sequence>
<gene>
    <name evidence="9" type="ORF">FSZ31_10240</name>
</gene>
<evidence type="ECO:0000256" key="4">
    <source>
        <dbReference type="ARBA" id="ARBA00022801"/>
    </source>
</evidence>